<dbReference type="InterPro" id="IPR005162">
    <property type="entry name" value="Retrotrans_gag_dom"/>
</dbReference>
<dbReference type="EMBL" id="CAJNOQ010011655">
    <property type="protein sequence ID" value="CAF1281984.1"/>
    <property type="molecule type" value="Genomic_DNA"/>
</dbReference>
<dbReference type="Proteomes" id="UP000681722">
    <property type="component" value="Unassembled WGS sequence"/>
</dbReference>
<dbReference type="Pfam" id="PF03732">
    <property type="entry name" value="Retrotrans_gag"/>
    <property type="match status" value="1"/>
</dbReference>
<evidence type="ECO:0000256" key="1">
    <source>
        <dbReference type="SAM" id="MobiDB-lite"/>
    </source>
</evidence>
<protein>
    <recommendedName>
        <fullName evidence="2">Retrotransposon gag domain-containing protein</fullName>
    </recommendedName>
</protein>
<sequence>GTRNQVLERKAQLLSNEIITHSTPTSHRTRSASRVSGLSSQDSDSESLITENPTVPHTTTTATILPPPPMSDSVLTLARKKRYEDLPSFSGQSSEDTERFLKSIKIITTNARITEDVERLEIARGKLVHSAGRWFDDNQSDITTWSQFEQAFRCRYLSSTIAQARFEELKQRKQQEGESVTQYCDDVIALCRDSDPSMSEPQMVKYLMSGIKLEFRKELSRSEPSIDKVQDFRARAKKEEDLNQAFGNFELSSIQPTKPYFSFNPDQNSLTAAIQQHRDPRSYSQVQPFSYSQSSRNKANSAQEDSFQNRRNSSDQRSSVIQKQNSFEPCKVCGKRNHPSIRCVHRKPSGCFNYGQNHSVRDCQQPPHFQ</sequence>
<comment type="caution">
    <text evidence="3">The sequence shown here is derived from an EMBL/GenBank/DDBJ whole genome shotgun (WGS) entry which is preliminary data.</text>
</comment>
<gene>
    <name evidence="3" type="ORF">GPM918_LOCUS27601</name>
    <name evidence="4" type="ORF">SRO942_LOCUS27950</name>
</gene>
<feature type="domain" description="Retrotransposon gag" evidence="2">
    <location>
        <begin position="136"/>
        <end position="212"/>
    </location>
</feature>
<feature type="region of interest" description="Disordered" evidence="1">
    <location>
        <begin position="16"/>
        <end position="70"/>
    </location>
</feature>
<feature type="compositionally biased region" description="Low complexity" evidence="1">
    <location>
        <begin position="20"/>
        <end position="64"/>
    </location>
</feature>
<keyword evidence="5" id="KW-1185">Reference proteome</keyword>
<feature type="compositionally biased region" description="Low complexity" evidence="1">
    <location>
        <begin position="309"/>
        <end position="319"/>
    </location>
</feature>
<proteinExistence type="predicted"/>
<evidence type="ECO:0000313" key="4">
    <source>
        <dbReference type="EMBL" id="CAF4078069.1"/>
    </source>
</evidence>
<organism evidence="3 5">
    <name type="scientific">Didymodactylos carnosus</name>
    <dbReference type="NCBI Taxonomy" id="1234261"/>
    <lineage>
        <taxon>Eukaryota</taxon>
        <taxon>Metazoa</taxon>
        <taxon>Spiralia</taxon>
        <taxon>Gnathifera</taxon>
        <taxon>Rotifera</taxon>
        <taxon>Eurotatoria</taxon>
        <taxon>Bdelloidea</taxon>
        <taxon>Philodinida</taxon>
        <taxon>Philodinidae</taxon>
        <taxon>Didymodactylos</taxon>
    </lineage>
</organism>
<reference evidence="3" key="1">
    <citation type="submission" date="2021-02" db="EMBL/GenBank/DDBJ databases">
        <authorList>
            <person name="Nowell W R."/>
        </authorList>
    </citation>
    <scope>NUCLEOTIDE SEQUENCE</scope>
</reference>
<evidence type="ECO:0000313" key="5">
    <source>
        <dbReference type="Proteomes" id="UP000663829"/>
    </source>
</evidence>
<dbReference type="PANTHER" id="PTHR33223">
    <property type="entry name" value="CCHC-TYPE DOMAIN-CONTAINING PROTEIN"/>
    <property type="match status" value="1"/>
</dbReference>
<feature type="compositionally biased region" description="Polar residues" evidence="1">
    <location>
        <begin position="282"/>
        <end position="305"/>
    </location>
</feature>
<accession>A0A815C491</accession>
<evidence type="ECO:0000259" key="2">
    <source>
        <dbReference type="Pfam" id="PF03732"/>
    </source>
</evidence>
<dbReference type="OrthoDB" id="852027at2759"/>
<feature type="region of interest" description="Disordered" evidence="1">
    <location>
        <begin position="275"/>
        <end position="322"/>
    </location>
</feature>
<dbReference type="Proteomes" id="UP000663829">
    <property type="component" value="Unassembled WGS sequence"/>
</dbReference>
<feature type="non-terminal residue" evidence="3">
    <location>
        <position position="1"/>
    </location>
</feature>
<dbReference type="PANTHER" id="PTHR33223:SF6">
    <property type="entry name" value="CCHC-TYPE DOMAIN-CONTAINING PROTEIN"/>
    <property type="match status" value="1"/>
</dbReference>
<dbReference type="EMBL" id="CAJOBC010028315">
    <property type="protein sequence ID" value="CAF4078069.1"/>
    <property type="molecule type" value="Genomic_DNA"/>
</dbReference>
<name>A0A815C491_9BILA</name>
<dbReference type="AlphaFoldDB" id="A0A815C491"/>
<evidence type="ECO:0000313" key="3">
    <source>
        <dbReference type="EMBL" id="CAF1281984.1"/>
    </source>
</evidence>